<accession>A0A437R9M7</accession>
<keyword evidence="2" id="KW-1185">Reference proteome</keyword>
<name>A0A437R9M7_9BURK</name>
<dbReference type="AlphaFoldDB" id="A0A437R9M7"/>
<dbReference type="EMBL" id="SACR01000007">
    <property type="protein sequence ID" value="RVU43397.1"/>
    <property type="molecule type" value="Genomic_DNA"/>
</dbReference>
<reference evidence="1 2" key="1">
    <citation type="submission" date="2019-01" db="EMBL/GenBank/DDBJ databases">
        <authorList>
            <person name="Chen W.-M."/>
        </authorList>
    </citation>
    <scope>NUCLEOTIDE SEQUENCE [LARGE SCALE GENOMIC DNA]</scope>
    <source>
        <strain evidence="1 2">KYPY4</strain>
    </source>
</reference>
<evidence type="ECO:0008006" key="3">
    <source>
        <dbReference type="Google" id="ProtNLM"/>
    </source>
</evidence>
<evidence type="ECO:0000313" key="2">
    <source>
        <dbReference type="Proteomes" id="UP000285575"/>
    </source>
</evidence>
<dbReference type="OrthoDB" id="9148153at2"/>
<sequence>MPSPFEQRILDKLGTERDPEARALLRVELACYWARVGEEHSAEQERQALRHEFANARSPRVSILVMVLEALQAYYGRLDPAARDRLLRANLLSKSFNALDLIALTSAWLAHVDLNQARFDSAVRELHTAIQALAQLSDGVESVRCRIALTLGDANLIVGRVQASQEWYESARLDAIAINDHAGVGAMTYNRAALRVARARFEDVAGLDSGIDRTLLRIDVDTAVNYQSAARLKSLEHLLATTRASQLVYQHKYSDALPVIEALLGTPAVTSRSAQRRLLQADLALALASVGKTAEANRALLQFVTPEADDLPIPSDDAAVMARSAALAFALTGAPDEAQVWHERANRACHDHSLVCESLGSQLQEFRPMRPGQSA</sequence>
<dbReference type="RefSeq" id="WP_128230681.1">
    <property type="nucleotide sequence ID" value="NZ_SACR01000007.1"/>
</dbReference>
<organism evidence="1 2">
    <name type="scientific">Rubrivivax rivuli</name>
    <dbReference type="NCBI Taxonomy" id="1862385"/>
    <lineage>
        <taxon>Bacteria</taxon>
        <taxon>Pseudomonadati</taxon>
        <taxon>Pseudomonadota</taxon>
        <taxon>Betaproteobacteria</taxon>
        <taxon>Burkholderiales</taxon>
        <taxon>Sphaerotilaceae</taxon>
        <taxon>Rubrivivax</taxon>
    </lineage>
</organism>
<protein>
    <recommendedName>
        <fullName evidence="3">Tetratricopeptide repeat protein</fullName>
    </recommendedName>
</protein>
<gene>
    <name evidence="1" type="ORF">EOE66_20895</name>
</gene>
<evidence type="ECO:0000313" key="1">
    <source>
        <dbReference type="EMBL" id="RVU43397.1"/>
    </source>
</evidence>
<comment type="caution">
    <text evidence="1">The sequence shown here is derived from an EMBL/GenBank/DDBJ whole genome shotgun (WGS) entry which is preliminary data.</text>
</comment>
<dbReference type="Proteomes" id="UP000285575">
    <property type="component" value="Unassembled WGS sequence"/>
</dbReference>
<proteinExistence type="predicted"/>